<dbReference type="PROSITE" id="PS51755">
    <property type="entry name" value="OMPR_PHOB"/>
    <property type="match status" value="1"/>
</dbReference>
<evidence type="ECO:0000256" key="2">
    <source>
        <dbReference type="PROSITE-ProRule" id="PRU01091"/>
    </source>
</evidence>
<evidence type="ECO:0000259" key="4">
    <source>
        <dbReference type="PROSITE" id="PS51755"/>
    </source>
</evidence>
<keyword evidence="6" id="KW-1185">Reference proteome</keyword>
<dbReference type="GO" id="GO:0006355">
    <property type="term" value="P:regulation of DNA-templated transcription"/>
    <property type="evidence" value="ECO:0007669"/>
    <property type="project" value="InterPro"/>
</dbReference>
<evidence type="ECO:0000256" key="1">
    <source>
        <dbReference type="ARBA" id="ARBA00023125"/>
    </source>
</evidence>
<evidence type="ECO:0000313" key="6">
    <source>
        <dbReference type="Proteomes" id="UP000308891"/>
    </source>
</evidence>
<dbReference type="InterPro" id="IPR001867">
    <property type="entry name" value="OmpR/PhoB-type_DNA-bd"/>
</dbReference>
<dbReference type="InterPro" id="IPR016032">
    <property type="entry name" value="Sig_transdc_resp-reg_C-effctor"/>
</dbReference>
<dbReference type="GO" id="GO:0003677">
    <property type="term" value="F:DNA binding"/>
    <property type="evidence" value="ECO:0007669"/>
    <property type="project" value="UniProtKB-UniRule"/>
</dbReference>
<gene>
    <name evidence="5" type="ORF">E5K04_07890</name>
</gene>
<dbReference type="InterPro" id="IPR036388">
    <property type="entry name" value="WH-like_DNA-bd_sf"/>
</dbReference>
<keyword evidence="3" id="KW-0472">Membrane</keyword>
<dbReference type="CDD" id="cd00383">
    <property type="entry name" value="trans_reg_C"/>
    <property type="match status" value="1"/>
</dbReference>
<organism evidence="5 6">
    <name type="scientific">Crenobacter intestini</name>
    <dbReference type="NCBI Taxonomy" id="2563443"/>
    <lineage>
        <taxon>Bacteria</taxon>
        <taxon>Pseudomonadati</taxon>
        <taxon>Pseudomonadota</taxon>
        <taxon>Betaproteobacteria</taxon>
        <taxon>Neisseriales</taxon>
        <taxon>Neisseriaceae</taxon>
        <taxon>Crenobacter</taxon>
    </lineage>
</organism>
<dbReference type="GO" id="GO:0000160">
    <property type="term" value="P:phosphorelay signal transduction system"/>
    <property type="evidence" value="ECO:0007669"/>
    <property type="project" value="InterPro"/>
</dbReference>
<protein>
    <recommendedName>
        <fullName evidence="4">OmpR/PhoB-type domain-containing protein</fullName>
    </recommendedName>
</protein>
<dbReference type="SUPFAM" id="SSF46894">
    <property type="entry name" value="C-terminal effector domain of the bipartite response regulators"/>
    <property type="match status" value="1"/>
</dbReference>
<keyword evidence="3" id="KW-0812">Transmembrane</keyword>
<dbReference type="Gene3D" id="1.25.40.10">
    <property type="entry name" value="Tetratricopeptide repeat domain"/>
    <property type="match status" value="1"/>
</dbReference>
<feature type="DNA-binding region" description="OmpR/PhoB-type" evidence="2">
    <location>
        <begin position="3"/>
        <end position="104"/>
    </location>
</feature>
<dbReference type="InterPro" id="IPR011990">
    <property type="entry name" value="TPR-like_helical_dom_sf"/>
</dbReference>
<dbReference type="RefSeq" id="WP_136552737.1">
    <property type="nucleotide sequence ID" value="NZ_STGJ01000007.1"/>
</dbReference>
<feature type="transmembrane region" description="Helical" evidence="3">
    <location>
        <begin position="145"/>
        <end position="166"/>
    </location>
</feature>
<dbReference type="EMBL" id="STGJ01000007">
    <property type="protein sequence ID" value="TIC83469.1"/>
    <property type="molecule type" value="Genomic_DNA"/>
</dbReference>
<dbReference type="OrthoDB" id="9811542at2"/>
<dbReference type="Pfam" id="PF00486">
    <property type="entry name" value="Trans_reg_C"/>
    <property type="match status" value="1"/>
</dbReference>
<name>A0A4T0UWM7_9NEIS</name>
<dbReference type="SMART" id="SM00862">
    <property type="entry name" value="Trans_reg_C"/>
    <property type="match status" value="1"/>
</dbReference>
<proteinExistence type="predicted"/>
<evidence type="ECO:0000256" key="3">
    <source>
        <dbReference type="SAM" id="Phobius"/>
    </source>
</evidence>
<keyword evidence="3" id="KW-1133">Transmembrane helix</keyword>
<sequence>MREEYYRVGDWLFLSGQGLLRSEGGGVEVMLTPRAAQLLACLVGRAGEVLGRDELIDGAWARAEVTDHALTQAIFELRQALRGEREDAPCYIQTVPKRGYRLAVPVEHCTGPLPVAGLPDVVRTDEEAVAAVSAIDRAFGRRHPALLASVLLLVALSFAAVFLWHARSSVPAQDSLPNTRRIVIHLESTDDERLAALQYGLGGFAAHILTVRTPYEMVQIMKSGEGPHCRCQSSARVLGLSVERVGGGDFLRARFEHRLRGQLLFDKRYPLYPLDETMSALGADLLVALHYPKPARPLAEPYADCVPDIESFFRAYYRMSMGDAASLRMAHATLVQLTARPMPRSDLLALRGIVELALSNLDTGEGGRWLETADATFDILDRQEGAPEFAYPIVLEASAMHALYQGRQAEGVALIEQSLRQSETWHAQIVRGKLAELAGRLDEAADAYSRAYLLKPDPGTLDWIVRVGYDTDLAEVCPLLATRMAGMADIQMSGVED</sequence>
<accession>A0A4T0UWM7</accession>
<dbReference type="Proteomes" id="UP000308891">
    <property type="component" value="Unassembled WGS sequence"/>
</dbReference>
<evidence type="ECO:0000313" key="5">
    <source>
        <dbReference type="EMBL" id="TIC83469.1"/>
    </source>
</evidence>
<feature type="domain" description="OmpR/PhoB-type" evidence="4">
    <location>
        <begin position="3"/>
        <end position="104"/>
    </location>
</feature>
<dbReference type="Gene3D" id="1.10.10.10">
    <property type="entry name" value="Winged helix-like DNA-binding domain superfamily/Winged helix DNA-binding domain"/>
    <property type="match status" value="1"/>
</dbReference>
<keyword evidence="1 2" id="KW-0238">DNA-binding</keyword>
<reference evidence="5 6" key="1">
    <citation type="submission" date="2019-04" db="EMBL/GenBank/DDBJ databases">
        <title>Crenobacter sp. nov.</title>
        <authorList>
            <person name="Shi S."/>
        </authorList>
    </citation>
    <scope>NUCLEOTIDE SEQUENCE [LARGE SCALE GENOMIC DNA]</scope>
    <source>
        <strain evidence="5 6">GY 70310</strain>
    </source>
</reference>
<comment type="caution">
    <text evidence="5">The sequence shown here is derived from an EMBL/GenBank/DDBJ whole genome shotgun (WGS) entry which is preliminary data.</text>
</comment>
<dbReference type="AlphaFoldDB" id="A0A4T0UWM7"/>